<evidence type="ECO:0000313" key="3">
    <source>
        <dbReference type="EMBL" id="GLI55056.1"/>
    </source>
</evidence>
<dbReference type="InterPro" id="IPR036873">
    <property type="entry name" value="Rhodanese-like_dom_sf"/>
</dbReference>
<gene>
    <name evidence="3" type="ORF">PM10SUCC1_05710</name>
</gene>
<evidence type="ECO:0000259" key="2">
    <source>
        <dbReference type="PROSITE" id="PS50206"/>
    </source>
</evidence>
<dbReference type="Gene3D" id="3.40.250.10">
    <property type="entry name" value="Rhodanese-like domain"/>
    <property type="match status" value="2"/>
</dbReference>
<dbReference type="RefSeq" id="WP_281833293.1">
    <property type="nucleotide sequence ID" value="NZ_BSDY01000002.1"/>
</dbReference>
<name>A0A9W6GJT4_9FUSO</name>
<comment type="caution">
    <text evidence="3">The sequence shown here is derived from an EMBL/GenBank/DDBJ whole genome shotgun (WGS) entry which is preliminary data.</text>
</comment>
<dbReference type="InterPro" id="IPR001763">
    <property type="entry name" value="Rhodanese-like_dom"/>
</dbReference>
<dbReference type="PANTHER" id="PTHR43855:SF1">
    <property type="entry name" value="THIOSULFATE SULFURTRANSFERASE"/>
    <property type="match status" value="1"/>
</dbReference>
<dbReference type="InterPro" id="IPR051126">
    <property type="entry name" value="Thiosulfate_sulfurtransferase"/>
</dbReference>
<dbReference type="Proteomes" id="UP001144471">
    <property type="component" value="Unassembled WGS sequence"/>
</dbReference>
<reference evidence="3" key="1">
    <citation type="submission" date="2022-12" db="EMBL/GenBank/DDBJ databases">
        <title>Reference genome sequencing for broad-spectrum identification of bacterial and archaeal isolates by mass spectrometry.</title>
        <authorList>
            <person name="Sekiguchi Y."/>
            <person name="Tourlousse D.M."/>
        </authorList>
    </citation>
    <scope>NUCLEOTIDE SEQUENCE</scope>
    <source>
        <strain evidence="3">10succ1</strain>
    </source>
</reference>
<dbReference type="CDD" id="cd01448">
    <property type="entry name" value="TST_Repeat_1"/>
    <property type="match status" value="1"/>
</dbReference>
<evidence type="ECO:0000256" key="1">
    <source>
        <dbReference type="ARBA" id="ARBA00022737"/>
    </source>
</evidence>
<proteinExistence type="predicted"/>
<dbReference type="CDD" id="cd01449">
    <property type="entry name" value="TST_Repeat_2"/>
    <property type="match status" value="1"/>
</dbReference>
<evidence type="ECO:0000313" key="4">
    <source>
        <dbReference type="Proteomes" id="UP001144471"/>
    </source>
</evidence>
<dbReference type="PROSITE" id="PS50206">
    <property type="entry name" value="RHODANESE_3"/>
    <property type="match status" value="2"/>
</dbReference>
<dbReference type="PANTHER" id="PTHR43855">
    <property type="entry name" value="THIOSULFATE SULFURTRANSFERASE"/>
    <property type="match status" value="1"/>
</dbReference>
<keyword evidence="4" id="KW-1185">Reference proteome</keyword>
<keyword evidence="1" id="KW-0677">Repeat</keyword>
<feature type="domain" description="Rhodanese" evidence="2">
    <location>
        <begin position="33"/>
        <end position="147"/>
    </location>
</feature>
<dbReference type="Pfam" id="PF00581">
    <property type="entry name" value="Rhodanese"/>
    <property type="match status" value="2"/>
</dbReference>
<protein>
    <submittedName>
        <fullName evidence="3">Sulfurtransferase</fullName>
    </submittedName>
</protein>
<sequence>MQKNKVLLIFLILVINFTVVFGKTISSEELKSNLDKYTVIDARGEKSYLQGHIPGSTFTSWTALSNMVGKNGDKGWGVVNLDAHSLTEKLQNLGIMKDKPVVVYGDAKGWGEDTRIWWTLKLAKVPEVYVLSGGINQWKEKNLPLTREKMKVKRGDFTVESINRDIVIDTDNLVENLKSYKVIDTRSSKEYSKKSIYGEVRDGHVPGSINIDYLKFRDEDGIFLSPEETKKLLSENGITKNDTVVTYCTAGVRAAMAAYVIGNAGYKVMNYDAGFAEWAGREELSVEK</sequence>
<feature type="domain" description="Rhodanese" evidence="2">
    <location>
        <begin position="176"/>
        <end position="287"/>
    </location>
</feature>
<accession>A0A9W6GJT4</accession>
<dbReference type="AlphaFoldDB" id="A0A9W6GJT4"/>
<dbReference type="EMBL" id="BSDY01000002">
    <property type="protein sequence ID" value="GLI55056.1"/>
    <property type="molecule type" value="Genomic_DNA"/>
</dbReference>
<dbReference type="SUPFAM" id="SSF52821">
    <property type="entry name" value="Rhodanese/Cell cycle control phosphatase"/>
    <property type="match status" value="2"/>
</dbReference>
<dbReference type="SMART" id="SM00450">
    <property type="entry name" value="RHOD"/>
    <property type="match status" value="2"/>
</dbReference>
<organism evidence="3 4">
    <name type="scientific">Propionigenium maris DSM 9537</name>
    <dbReference type="NCBI Taxonomy" id="1123000"/>
    <lineage>
        <taxon>Bacteria</taxon>
        <taxon>Fusobacteriati</taxon>
        <taxon>Fusobacteriota</taxon>
        <taxon>Fusobacteriia</taxon>
        <taxon>Fusobacteriales</taxon>
        <taxon>Fusobacteriaceae</taxon>
        <taxon>Propionigenium</taxon>
    </lineage>
</organism>